<dbReference type="InterPro" id="IPR012674">
    <property type="entry name" value="Calycin"/>
</dbReference>
<dbReference type="EMBL" id="JBHSWG010000001">
    <property type="protein sequence ID" value="MFC6760318.1"/>
    <property type="molecule type" value="Genomic_DNA"/>
</dbReference>
<dbReference type="PROSITE" id="PS51257">
    <property type="entry name" value="PROKAR_LIPOPROTEIN"/>
    <property type="match status" value="1"/>
</dbReference>
<dbReference type="SUPFAM" id="SSF50814">
    <property type="entry name" value="Lipocalins"/>
    <property type="match status" value="1"/>
</dbReference>
<proteinExistence type="predicted"/>
<reference evidence="3" key="1">
    <citation type="journal article" date="2019" name="Int. J. Syst. Evol. Microbiol.">
        <title>The Global Catalogue of Microorganisms (GCM) 10K type strain sequencing project: providing services to taxonomists for standard genome sequencing and annotation.</title>
        <authorList>
            <consortium name="The Broad Institute Genomics Platform"/>
            <consortium name="The Broad Institute Genome Sequencing Center for Infectious Disease"/>
            <person name="Wu L."/>
            <person name="Ma J."/>
        </authorList>
    </citation>
    <scope>NUCLEOTIDE SEQUENCE [LARGE SCALE GENOMIC DNA]</scope>
    <source>
        <strain evidence="3">CCUG 66188</strain>
    </source>
</reference>
<sequence length="188" mass="19635">MRLLHLVALGGILALGACAAKQAGYPTGTLPLRNPTAPLGGSARFDPGRFSGDWVTRACMGPCVPSVSFTQSLTGAVSESDARGSRAYLPDAPGVLRATTGDDVLVVMWVDEGFRTAAVGLADGSRAAIIDRSPTGGADRIAAAREILDFNGWDVSQLRGWHNDRCSSDCRGSGLWRLLGWRHGVGGA</sequence>
<evidence type="ECO:0000256" key="1">
    <source>
        <dbReference type="SAM" id="SignalP"/>
    </source>
</evidence>
<feature type="chain" id="PRO_5046086176" evidence="1">
    <location>
        <begin position="20"/>
        <end position="188"/>
    </location>
</feature>
<organism evidence="2 3">
    <name type="scientific">Sulfitobacter porphyrae</name>
    <dbReference type="NCBI Taxonomy" id="1246864"/>
    <lineage>
        <taxon>Bacteria</taxon>
        <taxon>Pseudomonadati</taxon>
        <taxon>Pseudomonadota</taxon>
        <taxon>Alphaproteobacteria</taxon>
        <taxon>Rhodobacterales</taxon>
        <taxon>Roseobacteraceae</taxon>
        <taxon>Sulfitobacter</taxon>
    </lineage>
</organism>
<evidence type="ECO:0000313" key="2">
    <source>
        <dbReference type="EMBL" id="MFC6760318.1"/>
    </source>
</evidence>
<dbReference type="Proteomes" id="UP001596353">
    <property type="component" value="Unassembled WGS sequence"/>
</dbReference>
<name>A0ABW2B4K9_9RHOB</name>
<comment type="caution">
    <text evidence="2">The sequence shown here is derived from an EMBL/GenBank/DDBJ whole genome shotgun (WGS) entry which is preliminary data.</text>
</comment>
<feature type="signal peptide" evidence="1">
    <location>
        <begin position="1"/>
        <end position="19"/>
    </location>
</feature>
<gene>
    <name evidence="2" type="ORF">ACFQFQ_13810</name>
</gene>
<keyword evidence="1" id="KW-0732">Signal</keyword>
<accession>A0ABW2B4K9</accession>
<keyword evidence="3" id="KW-1185">Reference proteome</keyword>
<protein>
    <submittedName>
        <fullName evidence="2">Lipocalin</fullName>
    </submittedName>
</protein>
<evidence type="ECO:0000313" key="3">
    <source>
        <dbReference type="Proteomes" id="UP001596353"/>
    </source>
</evidence>